<proteinExistence type="predicted"/>
<keyword evidence="1" id="KW-0808">Transferase</keyword>
<dbReference type="CDD" id="cd02440">
    <property type="entry name" value="AdoMet_MTases"/>
    <property type="match status" value="1"/>
</dbReference>
<evidence type="ECO:0000313" key="1">
    <source>
        <dbReference type="EMBL" id="MBD2772386.1"/>
    </source>
</evidence>
<gene>
    <name evidence="1" type="ORF">ICL16_09935</name>
</gene>
<reference evidence="1" key="1">
    <citation type="submission" date="2020-09" db="EMBL/GenBank/DDBJ databases">
        <title>Iningainema tapete sp. nov. (Scytonemataceae, Cyanobacteria) from greenhouses in central Florida (USA) produces two types of nodularin with biosynthetic potential for microcystin-LR and anabaenopeptins.</title>
        <authorList>
            <person name="Berthold D.E."/>
            <person name="Lefler F.W."/>
            <person name="Huang I.-S."/>
            <person name="Abdulla H."/>
            <person name="Zimba P.V."/>
            <person name="Laughinghouse H.D. IV."/>
        </authorList>
    </citation>
    <scope>NUCLEOTIDE SEQUENCE</scope>
    <source>
        <strain evidence="1">BLCCT55</strain>
    </source>
</reference>
<dbReference type="AlphaFoldDB" id="A0A8J6XK97"/>
<dbReference type="InterPro" id="IPR029063">
    <property type="entry name" value="SAM-dependent_MTases_sf"/>
</dbReference>
<protein>
    <submittedName>
        <fullName evidence="1">Class I SAM-dependent methyltransferase</fullName>
    </submittedName>
</protein>
<dbReference type="RefSeq" id="WP_190826870.1">
    <property type="nucleotide sequence ID" value="NZ_CAWPPI010000039.1"/>
</dbReference>
<name>A0A8J6XK97_9CYAN</name>
<comment type="caution">
    <text evidence="1">The sequence shown here is derived from an EMBL/GenBank/DDBJ whole genome shotgun (WGS) entry which is preliminary data.</text>
</comment>
<keyword evidence="2" id="KW-1185">Reference proteome</keyword>
<sequence>MLNTTEENRLLYSSGHTPSFDQERATLLSYWLQNITPISRSLDIGCSSGGFSSLLPDKVEKWGLDFERHPDLPKQFNFLACDIAQSWSVPQNYFDVVLAGEVIEHVLDTDLFLQRCFDALRPGGYLLLTTPNLSSFANLRYWVQTDQYMWVDSGANQFGHVRYLAPKRMHTALKAAGFDSIVMKTVSGLESFQIFPLLHRFIQQVFPLRGNRLCVIACKP</sequence>
<dbReference type="GO" id="GO:0008168">
    <property type="term" value="F:methyltransferase activity"/>
    <property type="evidence" value="ECO:0007669"/>
    <property type="project" value="UniProtKB-KW"/>
</dbReference>
<dbReference type="Proteomes" id="UP000629098">
    <property type="component" value="Unassembled WGS sequence"/>
</dbReference>
<dbReference type="Gene3D" id="3.40.50.150">
    <property type="entry name" value="Vaccinia Virus protein VP39"/>
    <property type="match status" value="1"/>
</dbReference>
<accession>A0A8J6XK97</accession>
<dbReference type="EMBL" id="JACXAE010000039">
    <property type="protein sequence ID" value="MBD2772386.1"/>
    <property type="molecule type" value="Genomic_DNA"/>
</dbReference>
<dbReference type="SUPFAM" id="SSF53335">
    <property type="entry name" value="S-adenosyl-L-methionine-dependent methyltransferases"/>
    <property type="match status" value="1"/>
</dbReference>
<dbReference type="Pfam" id="PF13489">
    <property type="entry name" value="Methyltransf_23"/>
    <property type="match status" value="1"/>
</dbReference>
<dbReference type="GO" id="GO:0032259">
    <property type="term" value="P:methylation"/>
    <property type="evidence" value="ECO:0007669"/>
    <property type="project" value="UniProtKB-KW"/>
</dbReference>
<keyword evidence="1" id="KW-0489">Methyltransferase</keyword>
<organism evidence="1 2">
    <name type="scientific">Iningainema tapete BLCC-T55</name>
    <dbReference type="NCBI Taxonomy" id="2748662"/>
    <lineage>
        <taxon>Bacteria</taxon>
        <taxon>Bacillati</taxon>
        <taxon>Cyanobacteriota</taxon>
        <taxon>Cyanophyceae</taxon>
        <taxon>Nostocales</taxon>
        <taxon>Scytonemataceae</taxon>
        <taxon>Iningainema tapete</taxon>
    </lineage>
</organism>
<dbReference type="PANTHER" id="PTHR43861">
    <property type="entry name" value="TRANS-ACONITATE 2-METHYLTRANSFERASE-RELATED"/>
    <property type="match status" value="1"/>
</dbReference>
<evidence type="ECO:0000313" key="2">
    <source>
        <dbReference type="Proteomes" id="UP000629098"/>
    </source>
</evidence>